<dbReference type="InterPro" id="IPR036086">
    <property type="entry name" value="ParB/Sulfiredoxin_sf"/>
</dbReference>
<evidence type="ECO:0000313" key="2">
    <source>
        <dbReference type="EMBL" id="MEX3743725.1"/>
    </source>
</evidence>
<comment type="caution">
    <text evidence="2">The sequence shown here is derived from an EMBL/GenBank/DDBJ whole genome shotgun (WGS) entry which is preliminary data.</text>
</comment>
<dbReference type="Proteomes" id="UP001558534">
    <property type="component" value="Unassembled WGS sequence"/>
</dbReference>
<gene>
    <name evidence="2" type="ORF">AB1300_01105</name>
</gene>
<keyword evidence="3" id="KW-1185">Reference proteome</keyword>
<reference evidence="2 3" key="1">
    <citation type="submission" date="2024-07" db="EMBL/GenBank/DDBJ databases">
        <title>Characterization of a bacterium isolated from hydrolysated instant sea cucumber by whole-genome sequencing and metabolomics.</title>
        <authorList>
            <person name="Luo X."/>
            <person name="Zhang Z."/>
            <person name="Zheng Z."/>
            <person name="Zhang W."/>
            <person name="Ming T."/>
            <person name="Jiao L."/>
            <person name="Su X."/>
            <person name="Kong F."/>
            <person name="Xu J."/>
        </authorList>
    </citation>
    <scope>NUCLEOTIDE SEQUENCE [LARGE SCALE GENOMIC DNA]</scope>
    <source>
        <strain evidence="2 3">XL-2024</strain>
    </source>
</reference>
<protein>
    <recommendedName>
        <fullName evidence="4">ParB/Sulfiredoxin domain-containing protein</fullName>
    </recommendedName>
</protein>
<name>A0ABV3VS29_9BACI</name>
<dbReference type="Gene3D" id="3.90.1530.10">
    <property type="entry name" value="Conserved hypothetical protein from pyrococcus furiosus pfu- 392566-001, ParB domain"/>
    <property type="match status" value="1"/>
</dbReference>
<evidence type="ECO:0008006" key="4">
    <source>
        <dbReference type="Google" id="ProtNLM"/>
    </source>
</evidence>
<evidence type="ECO:0000256" key="1">
    <source>
        <dbReference type="SAM" id="Coils"/>
    </source>
</evidence>
<dbReference type="EMBL" id="JBFRHK010000001">
    <property type="protein sequence ID" value="MEX3743725.1"/>
    <property type="molecule type" value="Genomic_DNA"/>
</dbReference>
<accession>A0ABV3VS29</accession>
<evidence type="ECO:0000313" key="3">
    <source>
        <dbReference type="Proteomes" id="UP001558534"/>
    </source>
</evidence>
<feature type="coiled-coil region" evidence="1">
    <location>
        <begin position="153"/>
        <end position="187"/>
    </location>
</feature>
<dbReference type="SUPFAM" id="SSF110849">
    <property type="entry name" value="ParB/Sulfiredoxin"/>
    <property type="match status" value="1"/>
</dbReference>
<proteinExistence type="predicted"/>
<sequence>MDKNREERLLAIGITSEQIKITKETRPVHIPNLDFQKFEKVDSKNQELICVDKIKSLSNRIDKELSWYDNFVGNNNYRQGPTGSFEKLLQSLEKKGFEEFSSSFLEEQLEPITATYYEDYDCYVIGEGKHRATFAKVIGLNSIKAQVYTVKSNKEEIEKYDKYQNKISKLKEKINEVGLEYKVSEKNTFKREKDITLLYNGNDTIHLTIFNDYYYDNGEIDRNLTLINEVNQFLTKLDKIPFLFFKKKYIDLKLNNSNSDPLLKLFVKRIIKYLK</sequence>
<organism evidence="2 3">
    <name type="scientific">Lysinibacillus xylanilyticus</name>
    <dbReference type="NCBI Taxonomy" id="582475"/>
    <lineage>
        <taxon>Bacteria</taxon>
        <taxon>Bacillati</taxon>
        <taxon>Bacillota</taxon>
        <taxon>Bacilli</taxon>
        <taxon>Bacillales</taxon>
        <taxon>Bacillaceae</taxon>
        <taxon>Lysinibacillus</taxon>
    </lineage>
</organism>
<keyword evidence="1" id="KW-0175">Coiled coil</keyword>
<dbReference type="RefSeq" id="WP_368634761.1">
    <property type="nucleotide sequence ID" value="NZ_JBFRHK010000001.1"/>
</dbReference>